<name>A0ABU2A343_9BURK</name>
<evidence type="ECO:0000313" key="2">
    <source>
        <dbReference type="EMBL" id="MDR7331584.1"/>
    </source>
</evidence>
<evidence type="ECO:0000313" key="3">
    <source>
        <dbReference type="Proteomes" id="UP001180825"/>
    </source>
</evidence>
<keyword evidence="3" id="KW-1185">Reference proteome</keyword>
<dbReference type="Proteomes" id="UP001180825">
    <property type="component" value="Unassembled WGS sequence"/>
</dbReference>
<organism evidence="2 3">
    <name type="scientific">Roseateles asaccharophilus</name>
    <dbReference type="NCBI Taxonomy" id="582607"/>
    <lineage>
        <taxon>Bacteria</taxon>
        <taxon>Pseudomonadati</taxon>
        <taxon>Pseudomonadota</taxon>
        <taxon>Betaproteobacteria</taxon>
        <taxon>Burkholderiales</taxon>
        <taxon>Sphaerotilaceae</taxon>
        <taxon>Roseateles</taxon>
    </lineage>
</organism>
<keyword evidence="1" id="KW-0472">Membrane</keyword>
<comment type="caution">
    <text evidence="2">The sequence shown here is derived from an EMBL/GenBank/DDBJ whole genome shotgun (WGS) entry which is preliminary data.</text>
</comment>
<feature type="transmembrane region" description="Helical" evidence="1">
    <location>
        <begin position="258"/>
        <end position="279"/>
    </location>
</feature>
<keyword evidence="1" id="KW-1133">Transmembrane helix</keyword>
<keyword evidence="1" id="KW-0812">Transmembrane</keyword>
<proteinExistence type="predicted"/>
<protein>
    <submittedName>
        <fullName evidence="2">Uncharacterized protein</fullName>
    </submittedName>
</protein>
<feature type="transmembrane region" description="Helical" evidence="1">
    <location>
        <begin position="222"/>
        <end position="243"/>
    </location>
</feature>
<accession>A0ABU2A343</accession>
<gene>
    <name evidence="2" type="ORF">J2X21_000696</name>
</gene>
<evidence type="ECO:0000256" key="1">
    <source>
        <dbReference type="SAM" id="Phobius"/>
    </source>
</evidence>
<reference evidence="2 3" key="1">
    <citation type="submission" date="2023-07" db="EMBL/GenBank/DDBJ databases">
        <title>Sorghum-associated microbial communities from plants grown in Nebraska, USA.</title>
        <authorList>
            <person name="Schachtman D."/>
        </authorList>
    </citation>
    <scope>NUCLEOTIDE SEQUENCE [LARGE SCALE GENOMIC DNA]</scope>
    <source>
        <strain evidence="2 3">BE316</strain>
    </source>
</reference>
<dbReference type="EMBL" id="JAVDXV010000001">
    <property type="protein sequence ID" value="MDR7331584.1"/>
    <property type="molecule type" value="Genomic_DNA"/>
</dbReference>
<dbReference type="RefSeq" id="WP_310324929.1">
    <property type="nucleotide sequence ID" value="NZ_JAVDXV010000001.1"/>
</dbReference>
<sequence>MATASYFSSEDNHTTLRRFHREIESIKIPDRPTPDVTTPLGVIIRIMTHNGIAFDQHCAVNIEWIGDHFFAQIRDYLNKTDKETLLSIFTAAYRFICELEFSQEGELSMELRGAKSFVDENIEEFPHQHRRQLVYANYLTPISITKKIINSPALVEFKAFTQTALAAKTLKEKWDQELAERDAQIETFRSGLSKIQTAYNFVGLVKGFEALAKEKRREKLRAFLSTIALGFVMILPVAAQLWISSNLTNTIDLHRSVLLYSLPTLALELILLYFFRIVLINYKNCTNQLLQIDLCITLCQFIQSYSEYSTKIKKDDASALEKFENLIFSAITPEAGAIPSTLDGVEQIAKLVSSIRNK</sequence>